<dbReference type="Pfam" id="PF00067">
    <property type="entry name" value="p450"/>
    <property type="match status" value="1"/>
</dbReference>
<proteinExistence type="inferred from homology"/>
<dbReference type="SUPFAM" id="SSF48264">
    <property type="entry name" value="Cytochrome P450"/>
    <property type="match status" value="1"/>
</dbReference>
<dbReference type="PRINTS" id="PR00463">
    <property type="entry name" value="EP450I"/>
</dbReference>
<dbReference type="AlphaFoldDB" id="A0AAE1JA68"/>
<evidence type="ECO:0000256" key="6">
    <source>
        <dbReference type="SAM" id="Phobius"/>
    </source>
</evidence>
<dbReference type="FunFam" id="1.10.630.10:FF:000011">
    <property type="entry name" value="Cytochrome P450 83B1"/>
    <property type="match status" value="1"/>
</dbReference>
<keyword evidence="8" id="KW-1185">Reference proteome</keyword>
<dbReference type="GO" id="GO:0005506">
    <property type="term" value="F:iron ion binding"/>
    <property type="evidence" value="ECO:0007669"/>
    <property type="project" value="InterPro"/>
</dbReference>
<feature type="binding site" description="axial binding residue" evidence="4">
    <location>
        <position position="473"/>
    </location>
    <ligand>
        <name>heme</name>
        <dbReference type="ChEBI" id="CHEBI:30413"/>
    </ligand>
    <ligandPart>
        <name>Fe</name>
        <dbReference type="ChEBI" id="CHEBI:18248"/>
    </ligandPart>
</feature>
<dbReference type="PRINTS" id="PR00385">
    <property type="entry name" value="P450"/>
</dbReference>
<dbReference type="PROSITE" id="PS00086">
    <property type="entry name" value="CYTOCHROME_P450"/>
    <property type="match status" value="1"/>
</dbReference>
<keyword evidence="6" id="KW-0812">Transmembrane</keyword>
<comment type="cofactor">
    <cofactor evidence="4">
        <name>heme</name>
        <dbReference type="ChEBI" id="CHEBI:30413"/>
    </cofactor>
</comment>
<sequence>MLQFRLADMEGRTRMLLQSLLEHSPLEPNLTFLTLLCFIIVIFVLGLTRTRRNQLNLPPSPPKFPLIGNLHQLGALPHRSLTALSHKYGPLMFLRLGQTPTLVVSSAHFAREIVKSHDVVFSDRPQTTAAKILLYGCTDVGFLPYGEEWRVKRKICVLELLSLKRVQSFQYIREEEVAELVNKIRQACAHQHDDRFSINMSQMIIAASNNIVSRCLLGHKFETADGKSRFGEVARKVMVHMTAFSFGDFFPSLGWMDFVTGLIPKLNATFRELDTFFDEVLAQHKSARSNEDEDHKSEKKDFVDILHQLQQNHRLDYDLTQVDLKAMIVDMFTGGSDSTSTALEWGFAELMKNPRVMKKAQEEVRRVMGNKSKVEEDDVRQMKYLGCVVKETLRLHPPVALSVPRETRSSVTLGGYYIPPKTTVFMNAWGIQRDPEFWERPEEFEPERFEGNQIDFKGQDFEFVPFGIGRRGCPGVSFGVASLEYVLVNLLYWFDWKLPDETGKSAQDIDMSETYGLTVVKKLPICVQPIPYLIES</sequence>
<reference evidence="7" key="1">
    <citation type="submission" date="2023-10" db="EMBL/GenBank/DDBJ databases">
        <title>Chromosome-level genome of the transformable northern wattle, Acacia crassicarpa.</title>
        <authorList>
            <person name="Massaro I."/>
            <person name="Sinha N.R."/>
            <person name="Poethig S."/>
            <person name="Leichty A.R."/>
        </authorList>
    </citation>
    <scope>NUCLEOTIDE SEQUENCE</scope>
    <source>
        <strain evidence="7">Acra3RX</strain>
        <tissue evidence="7">Leaf</tissue>
    </source>
</reference>
<keyword evidence="5" id="KW-0560">Oxidoreductase</keyword>
<evidence type="ECO:0000313" key="8">
    <source>
        <dbReference type="Proteomes" id="UP001293593"/>
    </source>
</evidence>
<evidence type="ECO:0000256" key="2">
    <source>
        <dbReference type="ARBA" id="ARBA00022723"/>
    </source>
</evidence>
<comment type="caution">
    <text evidence="7">The sequence shown here is derived from an EMBL/GenBank/DDBJ whole genome shotgun (WGS) entry which is preliminary data.</text>
</comment>
<keyword evidence="6" id="KW-1133">Transmembrane helix</keyword>
<dbReference type="InterPro" id="IPR002401">
    <property type="entry name" value="Cyt_P450_E_grp-I"/>
</dbReference>
<evidence type="ECO:0008006" key="9">
    <source>
        <dbReference type="Google" id="ProtNLM"/>
    </source>
</evidence>
<keyword evidence="6" id="KW-0472">Membrane</keyword>
<dbReference type="Gene3D" id="1.10.630.10">
    <property type="entry name" value="Cytochrome P450"/>
    <property type="match status" value="1"/>
</dbReference>
<comment type="similarity">
    <text evidence="1 5">Belongs to the cytochrome P450 family.</text>
</comment>
<dbReference type="GO" id="GO:0020037">
    <property type="term" value="F:heme binding"/>
    <property type="evidence" value="ECO:0007669"/>
    <property type="project" value="InterPro"/>
</dbReference>
<dbReference type="GO" id="GO:0004497">
    <property type="term" value="F:monooxygenase activity"/>
    <property type="evidence" value="ECO:0007669"/>
    <property type="project" value="UniProtKB-KW"/>
</dbReference>
<dbReference type="InterPro" id="IPR036396">
    <property type="entry name" value="Cyt_P450_sf"/>
</dbReference>
<name>A0AAE1JA68_9FABA</name>
<dbReference type="Proteomes" id="UP001293593">
    <property type="component" value="Unassembled WGS sequence"/>
</dbReference>
<protein>
    <recommendedName>
        <fullName evidence="9">Cytochrome P450</fullName>
    </recommendedName>
</protein>
<gene>
    <name evidence="7" type="ORF">QN277_025598</name>
</gene>
<evidence type="ECO:0000256" key="4">
    <source>
        <dbReference type="PIRSR" id="PIRSR602401-1"/>
    </source>
</evidence>
<dbReference type="PANTHER" id="PTHR47955:SF15">
    <property type="entry name" value="CYTOCHROME P450 71A2-LIKE"/>
    <property type="match status" value="1"/>
</dbReference>
<evidence type="ECO:0000256" key="5">
    <source>
        <dbReference type="RuleBase" id="RU000461"/>
    </source>
</evidence>
<keyword evidence="2 4" id="KW-0479">Metal-binding</keyword>
<dbReference type="InterPro" id="IPR001128">
    <property type="entry name" value="Cyt_P450"/>
</dbReference>
<organism evidence="7 8">
    <name type="scientific">Acacia crassicarpa</name>
    <name type="common">northern wattle</name>
    <dbReference type="NCBI Taxonomy" id="499986"/>
    <lineage>
        <taxon>Eukaryota</taxon>
        <taxon>Viridiplantae</taxon>
        <taxon>Streptophyta</taxon>
        <taxon>Embryophyta</taxon>
        <taxon>Tracheophyta</taxon>
        <taxon>Spermatophyta</taxon>
        <taxon>Magnoliopsida</taxon>
        <taxon>eudicotyledons</taxon>
        <taxon>Gunneridae</taxon>
        <taxon>Pentapetalae</taxon>
        <taxon>rosids</taxon>
        <taxon>fabids</taxon>
        <taxon>Fabales</taxon>
        <taxon>Fabaceae</taxon>
        <taxon>Caesalpinioideae</taxon>
        <taxon>mimosoid clade</taxon>
        <taxon>Acacieae</taxon>
        <taxon>Acacia</taxon>
    </lineage>
</organism>
<keyword evidence="3 4" id="KW-0408">Iron</keyword>
<keyword evidence="5" id="KW-0503">Monooxygenase</keyword>
<evidence type="ECO:0000313" key="7">
    <source>
        <dbReference type="EMBL" id="KAK4264419.1"/>
    </source>
</evidence>
<dbReference type="InterPro" id="IPR017972">
    <property type="entry name" value="Cyt_P450_CS"/>
</dbReference>
<keyword evidence="4 5" id="KW-0349">Heme</keyword>
<dbReference type="EMBL" id="JAWXYG010000008">
    <property type="protein sequence ID" value="KAK4264419.1"/>
    <property type="molecule type" value="Genomic_DNA"/>
</dbReference>
<dbReference type="GO" id="GO:0016705">
    <property type="term" value="F:oxidoreductase activity, acting on paired donors, with incorporation or reduction of molecular oxygen"/>
    <property type="evidence" value="ECO:0007669"/>
    <property type="project" value="InterPro"/>
</dbReference>
<accession>A0AAE1JA68</accession>
<evidence type="ECO:0000256" key="1">
    <source>
        <dbReference type="ARBA" id="ARBA00010617"/>
    </source>
</evidence>
<feature type="transmembrane region" description="Helical" evidence="6">
    <location>
        <begin position="30"/>
        <end position="48"/>
    </location>
</feature>
<dbReference type="CDD" id="cd11072">
    <property type="entry name" value="CYP71-like"/>
    <property type="match status" value="1"/>
</dbReference>
<evidence type="ECO:0000256" key="3">
    <source>
        <dbReference type="ARBA" id="ARBA00023004"/>
    </source>
</evidence>
<dbReference type="PANTHER" id="PTHR47955">
    <property type="entry name" value="CYTOCHROME P450 FAMILY 71 PROTEIN"/>
    <property type="match status" value="1"/>
</dbReference>